<dbReference type="Proteomes" id="UP000182135">
    <property type="component" value="Unassembled WGS sequence"/>
</dbReference>
<feature type="transmembrane region" description="Helical" evidence="2">
    <location>
        <begin position="33"/>
        <end position="57"/>
    </location>
</feature>
<organism evidence="3 4">
    <name type="scientific">Clostridium cadaveris</name>
    <dbReference type="NCBI Taxonomy" id="1529"/>
    <lineage>
        <taxon>Bacteria</taxon>
        <taxon>Bacillati</taxon>
        <taxon>Bacillota</taxon>
        <taxon>Clostridia</taxon>
        <taxon>Eubacteriales</taxon>
        <taxon>Clostridiaceae</taxon>
        <taxon>Clostridium</taxon>
    </lineage>
</organism>
<keyword evidence="2" id="KW-1133">Transmembrane helix</keyword>
<dbReference type="AlphaFoldDB" id="A0A1I2MKL7"/>
<name>A0A1I2MKL7_9CLOT</name>
<protein>
    <submittedName>
        <fullName evidence="3">Uncharacterized protein</fullName>
    </submittedName>
</protein>
<evidence type="ECO:0000313" key="4">
    <source>
        <dbReference type="Proteomes" id="UP000182135"/>
    </source>
</evidence>
<keyword evidence="2" id="KW-0812">Transmembrane</keyword>
<dbReference type="EMBL" id="FOOE01000015">
    <property type="protein sequence ID" value="SFF91982.1"/>
    <property type="molecule type" value="Genomic_DNA"/>
</dbReference>
<gene>
    <name evidence="3" type="ORF">SAMN04487885_11568</name>
</gene>
<feature type="transmembrane region" description="Helical" evidence="2">
    <location>
        <begin position="7"/>
        <end position="27"/>
    </location>
</feature>
<keyword evidence="4" id="KW-1185">Reference proteome</keyword>
<dbReference type="RefSeq" id="WP_289614161.1">
    <property type="nucleotide sequence ID" value="NZ_JAUDCX010000010.1"/>
</dbReference>
<reference evidence="3 4" key="1">
    <citation type="submission" date="2016-10" db="EMBL/GenBank/DDBJ databases">
        <authorList>
            <person name="de Groot N.N."/>
        </authorList>
    </citation>
    <scope>NUCLEOTIDE SEQUENCE [LARGE SCALE GENOMIC DNA]</scope>
    <source>
        <strain evidence="3 4">NLAE-zl-G419</strain>
    </source>
</reference>
<evidence type="ECO:0000256" key="1">
    <source>
        <dbReference type="SAM" id="Coils"/>
    </source>
</evidence>
<keyword evidence="2" id="KW-0472">Membrane</keyword>
<evidence type="ECO:0000256" key="2">
    <source>
        <dbReference type="SAM" id="Phobius"/>
    </source>
</evidence>
<keyword evidence="1" id="KW-0175">Coiled coil</keyword>
<accession>A0A1I2MKL7</accession>
<evidence type="ECO:0000313" key="3">
    <source>
        <dbReference type="EMBL" id="SFF91982.1"/>
    </source>
</evidence>
<feature type="coiled-coil region" evidence="1">
    <location>
        <begin position="183"/>
        <end position="217"/>
    </location>
</feature>
<proteinExistence type="predicted"/>
<sequence>MLFIVKIIKWIFMIATIISFVFIFISLKEGKFMSAGICFLISVICWWIGVSTGNFIVKRENREYISISTYQLFKDNKLLELSSDKINDFFDKYADDEKNKLVKWELKVFEIKNNIAKCYFIDSDNLIENEDIKIRLDFSKNISDEVREGDNIIVSGKIKSYSFFNDRLDLEECRLDSYSDAEIELLEKTKKEFEDEKNKLQLELDKQASEKSQLEDSTLPENQSNNYEKWTNDNIVEAIMNSGDFDRNIKFCSNLDGSRIYAHDESFYGKTNMKDAYCLQLTVNVNKKKATDIEFLKKVTFEIIKTINDNSSKINFNINLIRIVFGDFSTNKQGEFISNFCVGINKIKNYFSEPRCSKTYISTITGAIENEEFDYESFYKWIEDNLTIPEDNSILAENISWTTLITQN</sequence>